<dbReference type="GO" id="GO:0004575">
    <property type="term" value="F:sucrose alpha-glucosidase activity"/>
    <property type="evidence" value="ECO:0007669"/>
    <property type="project" value="TreeGrafter"/>
</dbReference>
<dbReference type="PANTHER" id="PTHR42800:SF3">
    <property type="entry name" value="GLYCOSYL HYDROLASE FAMILY 32 N-TERMINAL DOMAIN-CONTAINING PROTEIN"/>
    <property type="match status" value="1"/>
</dbReference>
<dbReference type="GO" id="GO:0005737">
    <property type="term" value="C:cytoplasm"/>
    <property type="evidence" value="ECO:0007669"/>
    <property type="project" value="TreeGrafter"/>
</dbReference>
<dbReference type="InterPro" id="IPR001362">
    <property type="entry name" value="Glyco_hydro_32"/>
</dbReference>
<dbReference type="Gene3D" id="2.60.120.560">
    <property type="entry name" value="Exo-inulinase, domain 1"/>
    <property type="match status" value="1"/>
</dbReference>
<name>A0A3M7CM51_HORWE</name>
<keyword evidence="1" id="KW-0378">Hydrolase</keyword>
<dbReference type="GO" id="GO:0005987">
    <property type="term" value="P:sucrose catabolic process"/>
    <property type="evidence" value="ECO:0007669"/>
    <property type="project" value="TreeGrafter"/>
</dbReference>
<dbReference type="Gene3D" id="2.115.10.20">
    <property type="entry name" value="Glycosyl hydrolase domain, family 43"/>
    <property type="match status" value="1"/>
</dbReference>
<dbReference type="SUPFAM" id="SSF75005">
    <property type="entry name" value="Arabinanase/levansucrase/invertase"/>
    <property type="match status" value="1"/>
</dbReference>
<dbReference type="EMBL" id="QWIN01000363">
    <property type="protein sequence ID" value="RMY53064.1"/>
    <property type="molecule type" value="Genomic_DNA"/>
</dbReference>
<proteinExistence type="predicted"/>
<dbReference type="CDD" id="cd18621">
    <property type="entry name" value="GH32_XdINV-like"/>
    <property type="match status" value="1"/>
</dbReference>
<dbReference type="Pfam" id="PF08244">
    <property type="entry name" value="Glyco_hydro_32C"/>
    <property type="match status" value="1"/>
</dbReference>
<dbReference type="PANTHER" id="PTHR42800">
    <property type="entry name" value="EXOINULINASE INUD (AFU_ORTHOLOGUE AFUA_5G00480)"/>
    <property type="match status" value="1"/>
</dbReference>
<sequence length="683" mass="75124">MPISNTEVLFESLFASATISASGNVKGLSSVAPLAGVLARQDAPASGTIDRNAAPPNLSTLANNTLFETWRPRAHVLPPTNHVGDPCMHYTDPETGLFHVGYLYSNDDISGAAGATTDDFVHYYDVKPDVPVFIEPGGKNDPVAVFDGSVIPRGINGTPTLFYTSVSFLPIHWTIPYTKGAETASLAVTYGNGSNFTKVNHGPSIPGPPYGSNALNVTGFRDPYVFQSPRLDALLDSDDGVWYNVISGGVHNVSATQFLYRQVDPEFRDWEYLGQYWSEEPNSTWGDGTWAGRWGFNMEVANLFTVDETGYDDDGDLFITLGTEWGYAPVEPQTSPQRNMLWASGTLSKNETQHGWGHDSWGAWGHGKDDSEVKFQPNMAGFLDWGTSAYAAAGKYLPASSRASQQSGAEDRFISYVWITSNHFGDLDFPDDQQGWDGSLSTPRELTRGIISNVVDNELVQETASWRVDSKSSTGKTVELVTLHQKIIRESWDAYTQNATNTITQAGRTIEQSSQSNAVAFDKSPSSKFFVMTASINFTEQARGDNSDVKAGFKILSSDHEETVIYYQFSNETLIIDRSNSSAAALTTSGIATTNEVGKFRLFDIQCEDEKEAHVETLDLTILVDNGIVEVYANDRFVISTWVWSWYASSTNIAFFHEGSQPVKFGDVQIYEGLVDAWPERSR</sequence>
<accession>A0A3M7CM51</accession>
<dbReference type="Proteomes" id="UP000270230">
    <property type="component" value="Unassembled WGS sequence"/>
</dbReference>
<evidence type="ECO:0000259" key="3">
    <source>
        <dbReference type="Pfam" id="PF08244"/>
    </source>
</evidence>
<evidence type="ECO:0000313" key="5">
    <source>
        <dbReference type="Proteomes" id="UP000270230"/>
    </source>
</evidence>
<dbReference type="InterPro" id="IPR013320">
    <property type="entry name" value="ConA-like_dom_sf"/>
</dbReference>
<dbReference type="SMART" id="SM00640">
    <property type="entry name" value="Glyco_32"/>
    <property type="match status" value="1"/>
</dbReference>
<dbReference type="InterPro" id="IPR013189">
    <property type="entry name" value="Glyco_hydro_32_C"/>
</dbReference>
<dbReference type="AlphaFoldDB" id="A0A3M7CM51"/>
<comment type="caution">
    <text evidence="4">The sequence shown here is derived from an EMBL/GenBank/DDBJ whole genome shotgun (WGS) entry which is preliminary data.</text>
</comment>
<dbReference type="OrthoDB" id="202537at2759"/>
<keyword evidence="2" id="KW-0326">Glycosidase</keyword>
<gene>
    <name evidence="4" type="ORF">D0865_05454</name>
</gene>
<protein>
    <recommendedName>
        <fullName evidence="3">Glycosyl hydrolase family 32 C-terminal domain-containing protein</fullName>
    </recommendedName>
</protein>
<dbReference type="InterPro" id="IPR023296">
    <property type="entry name" value="Glyco_hydro_beta-prop_sf"/>
</dbReference>
<dbReference type="SUPFAM" id="SSF49899">
    <property type="entry name" value="Concanavalin A-like lectins/glucanases"/>
    <property type="match status" value="1"/>
</dbReference>
<evidence type="ECO:0000256" key="2">
    <source>
        <dbReference type="ARBA" id="ARBA00023295"/>
    </source>
</evidence>
<reference evidence="4 5" key="1">
    <citation type="journal article" date="2018" name="BMC Genomics">
        <title>Genomic evidence for intraspecific hybridization in a clonal and extremely halotolerant yeast.</title>
        <authorList>
            <person name="Gostincar C."/>
            <person name="Stajich J.E."/>
            <person name="Zupancic J."/>
            <person name="Zalar P."/>
            <person name="Gunde-Cimerman N."/>
        </authorList>
    </citation>
    <scope>NUCLEOTIDE SEQUENCE [LARGE SCALE GENOMIC DNA]</scope>
    <source>
        <strain evidence="4 5">EXF-151</strain>
    </source>
</reference>
<evidence type="ECO:0000313" key="4">
    <source>
        <dbReference type="EMBL" id="RMY53064.1"/>
    </source>
</evidence>
<evidence type="ECO:0000256" key="1">
    <source>
        <dbReference type="ARBA" id="ARBA00022801"/>
    </source>
</evidence>
<feature type="domain" description="Glycosyl hydrolase family 32 C-terminal" evidence="3">
    <location>
        <begin position="509"/>
        <end position="671"/>
    </location>
</feature>
<organism evidence="4 5">
    <name type="scientific">Hortaea werneckii</name>
    <name type="common">Black yeast</name>
    <name type="synonym">Cladosporium werneckii</name>
    <dbReference type="NCBI Taxonomy" id="91943"/>
    <lineage>
        <taxon>Eukaryota</taxon>
        <taxon>Fungi</taxon>
        <taxon>Dikarya</taxon>
        <taxon>Ascomycota</taxon>
        <taxon>Pezizomycotina</taxon>
        <taxon>Dothideomycetes</taxon>
        <taxon>Dothideomycetidae</taxon>
        <taxon>Mycosphaerellales</taxon>
        <taxon>Teratosphaeriaceae</taxon>
        <taxon>Hortaea</taxon>
    </lineage>
</organism>